<accession>A0A8J4PUH7</accession>
<dbReference type="Proteomes" id="UP000695562">
    <property type="component" value="Unassembled WGS sequence"/>
</dbReference>
<feature type="coiled-coil region" evidence="7">
    <location>
        <begin position="327"/>
        <end position="354"/>
    </location>
</feature>
<feature type="compositionally biased region" description="Basic and acidic residues" evidence="8">
    <location>
        <begin position="908"/>
        <end position="918"/>
    </location>
</feature>
<keyword evidence="12" id="KW-1185">Reference proteome</keyword>
<dbReference type="Pfam" id="PF05833">
    <property type="entry name" value="NFACT_N"/>
    <property type="match status" value="1"/>
</dbReference>
<feature type="compositionally biased region" description="Basic and acidic residues" evidence="8">
    <location>
        <begin position="929"/>
        <end position="963"/>
    </location>
</feature>
<comment type="caution">
    <text evidence="11">The sequence shown here is derived from an EMBL/GenBank/DDBJ whole genome shotgun (WGS) entry which is preliminary data.</text>
</comment>
<dbReference type="GO" id="GO:0043023">
    <property type="term" value="F:ribosomal large subunit binding"/>
    <property type="evidence" value="ECO:0007669"/>
    <property type="project" value="TreeGrafter"/>
</dbReference>
<evidence type="ECO:0000256" key="5">
    <source>
        <dbReference type="ARBA" id="ARBA00023054"/>
    </source>
</evidence>
<dbReference type="Pfam" id="PF05670">
    <property type="entry name" value="NFACT-R_1"/>
    <property type="match status" value="1"/>
</dbReference>
<feature type="compositionally biased region" description="Acidic residues" evidence="8">
    <location>
        <begin position="1000"/>
        <end position="1015"/>
    </location>
</feature>
<dbReference type="GO" id="GO:0072344">
    <property type="term" value="P:rescue of stalled ribosome"/>
    <property type="evidence" value="ECO:0007669"/>
    <property type="project" value="TreeGrafter"/>
</dbReference>
<evidence type="ECO:0000259" key="10">
    <source>
        <dbReference type="Pfam" id="PF11923"/>
    </source>
</evidence>
<dbReference type="Gene3D" id="2.30.310.10">
    <property type="entry name" value="ibrinogen binding protein from staphylococcus aureus domain"/>
    <property type="match status" value="1"/>
</dbReference>
<feature type="compositionally biased region" description="Basic residues" evidence="8">
    <location>
        <begin position="813"/>
        <end position="829"/>
    </location>
</feature>
<evidence type="ECO:0000313" key="11">
    <source>
        <dbReference type="EMBL" id="KAF2073867.1"/>
    </source>
</evidence>
<feature type="region of interest" description="Disordered" evidence="8">
    <location>
        <begin position="757"/>
        <end position="778"/>
    </location>
</feature>
<feature type="compositionally biased region" description="Low complexity" evidence="8">
    <location>
        <begin position="1183"/>
        <end position="1204"/>
    </location>
</feature>
<dbReference type="InterPro" id="IPR021846">
    <property type="entry name" value="NFACT-C"/>
</dbReference>
<keyword evidence="4" id="KW-0963">Cytoplasm</keyword>
<evidence type="ECO:0000256" key="6">
    <source>
        <dbReference type="ARBA" id="ARBA00023242"/>
    </source>
</evidence>
<dbReference type="GO" id="GO:0005634">
    <property type="term" value="C:nucleus"/>
    <property type="evidence" value="ECO:0007669"/>
    <property type="project" value="UniProtKB-SubCell"/>
</dbReference>
<keyword evidence="5 7" id="KW-0175">Coiled coil</keyword>
<dbReference type="AlphaFoldDB" id="A0A8J4PUH7"/>
<dbReference type="FunFam" id="2.30.310.10:FF:000001">
    <property type="entry name" value="Nuclear export mediator factor Nemf"/>
    <property type="match status" value="1"/>
</dbReference>
<dbReference type="EMBL" id="AJWJ01000178">
    <property type="protein sequence ID" value="KAF2073867.1"/>
    <property type="molecule type" value="Genomic_DNA"/>
</dbReference>
<feature type="compositionally biased region" description="Basic and acidic residues" evidence="8">
    <location>
        <begin position="1166"/>
        <end position="1182"/>
    </location>
</feature>
<feature type="region of interest" description="Disordered" evidence="8">
    <location>
        <begin position="1156"/>
        <end position="1204"/>
    </location>
</feature>
<feature type="compositionally biased region" description="Basic and acidic residues" evidence="8">
    <location>
        <begin position="1028"/>
        <end position="1057"/>
    </location>
</feature>
<evidence type="ECO:0000256" key="8">
    <source>
        <dbReference type="SAM" id="MobiDB-lite"/>
    </source>
</evidence>
<reference evidence="11" key="1">
    <citation type="submission" date="2020-01" db="EMBL/GenBank/DDBJ databases">
        <title>Development of genomics and gene disruption for Polysphondylium violaceum indicates a role for the polyketide synthase stlB in stalk morphogenesis.</title>
        <authorList>
            <person name="Narita B."/>
            <person name="Kawabe Y."/>
            <person name="Kin K."/>
            <person name="Saito T."/>
            <person name="Gibbs R."/>
            <person name="Kuspa A."/>
            <person name="Muzny D."/>
            <person name="Queller D."/>
            <person name="Richards S."/>
            <person name="Strassman J."/>
            <person name="Sucgang R."/>
            <person name="Worley K."/>
            <person name="Schaap P."/>
        </authorList>
    </citation>
    <scope>NUCLEOTIDE SEQUENCE</scope>
    <source>
        <strain evidence="11">QSvi11</strain>
    </source>
</reference>
<dbReference type="Pfam" id="PF11923">
    <property type="entry name" value="NFACT-C"/>
    <property type="match status" value="1"/>
</dbReference>
<comment type="similarity">
    <text evidence="3">Belongs to the NEMF family.</text>
</comment>
<evidence type="ECO:0000256" key="1">
    <source>
        <dbReference type="ARBA" id="ARBA00004123"/>
    </source>
</evidence>
<dbReference type="GO" id="GO:1990112">
    <property type="term" value="C:RQC complex"/>
    <property type="evidence" value="ECO:0007669"/>
    <property type="project" value="TreeGrafter"/>
</dbReference>
<feature type="compositionally biased region" description="Acidic residues" evidence="8">
    <location>
        <begin position="432"/>
        <end position="456"/>
    </location>
</feature>
<dbReference type="OrthoDB" id="207084at2759"/>
<evidence type="ECO:0000256" key="7">
    <source>
        <dbReference type="SAM" id="Coils"/>
    </source>
</evidence>
<dbReference type="InterPro" id="IPR008532">
    <property type="entry name" value="NFACT_RNA-bd"/>
</dbReference>
<dbReference type="InterPro" id="IPR051608">
    <property type="entry name" value="RQC_Subunit_NEMF"/>
</dbReference>
<feature type="compositionally biased region" description="Basic and acidic residues" evidence="8">
    <location>
        <begin position="830"/>
        <end position="849"/>
    </location>
</feature>
<sequence>MKTRFSSIDIRTTVFNLQKTLIGLRLANLYDLSPRVFLFKFSKPDFKKTLIIESGIRIHSTNFVRDKGDHTPAPFTLALRKYLKTKRLESVKQLGVDRIVDFTFGSGVAVQHLIIELYSIGNIILTDGDYKILAILRTHQYNQDESVGVGDTYPVDRVKKPTEFTTDLIEHIIQASDKKENLKQVFNKSLDFGPELIEHCLLEAGLQPSMKLEQYDHAVHSKSLIESFKQGQKIYDQSTTPKGFIVLKDPKVEKKQQQQKKQQQAAAAADSNNNNEEKKELVIYEEFVPFLYKQYQAKKYLEYDSFDQAVDQFFSEIESQKLEQQRIAQEQAVLKKLDKVKEDQQRRVETLFQAEANNVRKAELIEANLQEVDQCITIIRSGVAASMSWSTLDQLLKEEKKKNPYSVATMIHRLKLESNQITLLLNDNFLYDDDDQDEDDEDDDDDQDDDNDDDQDEEKKKKKEAKENRKPVMIDVDISLSAFANARKYYDSKKQSHEKAQKTLAQAEFAYKAAEKKTRQQLSEVKSKSSMLQMRKVFWFEKFHWFISSDNYIVVSGRDAQQNELLYKKYLEKDDIYIHADIFGSTSCVIKNPSGGEIPPSTLIQAGTMTMCYSNAWSAKVVTSAYWVHAHQVSKTAPSGEYLTTGSFMIRGKKNYLPHSQLVMGFGFMFKIDESCLGFHLNERKSSMANDQDQDDLSESHHDSAGAIIDDSNPEKRLRKFERTKLRKEQKEQKEIEDLASLALQDNNDDDQITITNQAPAVKEDESVTSTTTTTTTTTATGIKDDKYRIKLVSSFQDDLEDEEKENEEKQQKSKAKGHISAHQRKLLKKGVDINDTDSLKQLEEEKKQQQQQKQQQEEQSKKEKAEPQKHLLPSQKNKLKKIKEKYGHQDEEERKERMELLGSMGSNKKDNKKDKNKKDKKKNNNNKNNKDNSKDNKDNKSKDAGKKDPQQSKKEEVKKEEPIPITTPTTTTTTTTTSTTDNVDQKPKESAPTTSTTDNDNESEGSGSESEESDGESKQEKRKTRKEKREQKLKEEEEIKQLLEEENSAKAVDDQKDITNIDTLTGIPREEDILHFAIPVVAPYSVFNNYKYKVKLTPGHLKRGKAAKQAAQVLLQSIGMTKREKELIKNIKDEDLTSNMLADVRLHAPNILAMQKKEKKQKKQIAIEKAHEAKEAKDKENSSSSTPTTTTTSTTTSSTQSKK</sequence>
<evidence type="ECO:0000256" key="3">
    <source>
        <dbReference type="ARBA" id="ARBA00008318"/>
    </source>
</evidence>
<dbReference type="GO" id="GO:0000049">
    <property type="term" value="F:tRNA binding"/>
    <property type="evidence" value="ECO:0007669"/>
    <property type="project" value="TreeGrafter"/>
</dbReference>
<organism evidence="11 12">
    <name type="scientific">Polysphondylium violaceum</name>
    <dbReference type="NCBI Taxonomy" id="133409"/>
    <lineage>
        <taxon>Eukaryota</taxon>
        <taxon>Amoebozoa</taxon>
        <taxon>Evosea</taxon>
        <taxon>Eumycetozoa</taxon>
        <taxon>Dictyostelia</taxon>
        <taxon>Dictyosteliales</taxon>
        <taxon>Dictyosteliaceae</taxon>
        <taxon>Polysphondylium</taxon>
    </lineage>
</organism>
<evidence type="ECO:0008006" key="13">
    <source>
        <dbReference type="Google" id="ProtNLM"/>
    </source>
</evidence>
<protein>
    <recommendedName>
        <fullName evidence="13">DUF814 family protein</fullName>
    </recommendedName>
</protein>
<feature type="domain" description="NFACT protein C-terminal" evidence="10">
    <location>
        <begin position="1056"/>
        <end position="1146"/>
    </location>
</feature>
<evidence type="ECO:0000313" key="12">
    <source>
        <dbReference type="Proteomes" id="UP000695562"/>
    </source>
</evidence>
<dbReference type="PANTHER" id="PTHR15239">
    <property type="entry name" value="NUCLEAR EXPORT MEDIATOR FACTOR NEMF"/>
    <property type="match status" value="1"/>
</dbReference>
<dbReference type="GO" id="GO:1990116">
    <property type="term" value="P:ribosome-associated ubiquitin-dependent protein catabolic process"/>
    <property type="evidence" value="ECO:0007669"/>
    <property type="project" value="TreeGrafter"/>
</dbReference>
<feature type="compositionally biased region" description="Basic and acidic residues" evidence="8">
    <location>
        <begin position="885"/>
        <end position="900"/>
    </location>
</feature>
<evidence type="ECO:0000256" key="4">
    <source>
        <dbReference type="ARBA" id="ARBA00022490"/>
    </source>
</evidence>
<evidence type="ECO:0000256" key="2">
    <source>
        <dbReference type="ARBA" id="ARBA00004496"/>
    </source>
</evidence>
<feature type="compositionally biased region" description="Low complexity" evidence="8">
    <location>
        <begin position="769"/>
        <end position="778"/>
    </location>
</feature>
<feature type="region of interest" description="Disordered" evidence="8">
    <location>
        <begin position="687"/>
        <end position="716"/>
    </location>
</feature>
<proteinExistence type="inferred from homology"/>
<keyword evidence="6" id="KW-0539">Nucleus</keyword>
<comment type="subcellular location">
    <subcellularLocation>
        <location evidence="2">Cytoplasm</location>
    </subcellularLocation>
    <subcellularLocation>
        <location evidence="1">Nucleus</location>
    </subcellularLocation>
</comment>
<gene>
    <name evidence="11" type="ORF">CYY_004827</name>
</gene>
<evidence type="ECO:0000259" key="9">
    <source>
        <dbReference type="Pfam" id="PF05670"/>
    </source>
</evidence>
<name>A0A8J4PUH7_9MYCE</name>
<dbReference type="GO" id="GO:0005737">
    <property type="term" value="C:cytoplasm"/>
    <property type="evidence" value="ECO:0007669"/>
    <property type="project" value="UniProtKB-SubCell"/>
</dbReference>
<feature type="region of interest" description="Disordered" evidence="8">
    <location>
        <begin position="432"/>
        <end position="467"/>
    </location>
</feature>
<feature type="compositionally biased region" description="Low complexity" evidence="8">
    <location>
        <begin position="967"/>
        <end position="981"/>
    </location>
</feature>
<feature type="region of interest" description="Disordered" evidence="8">
    <location>
        <begin position="796"/>
        <end position="1057"/>
    </location>
</feature>
<feature type="domain" description="NFACT RNA-binding" evidence="9">
    <location>
        <begin position="542"/>
        <end position="652"/>
    </location>
</feature>
<dbReference type="PANTHER" id="PTHR15239:SF6">
    <property type="entry name" value="RIBOSOME QUALITY CONTROL COMPLEX SUBUNIT NEMF"/>
    <property type="match status" value="1"/>
</dbReference>
<feature type="compositionally biased region" description="Basic and acidic residues" evidence="8">
    <location>
        <begin position="856"/>
        <end position="870"/>
    </location>
</feature>